<dbReference type="OrthoDB" id="516832at2"/>
<reference evidence="2 3" key="1">
    <citation type="submission" date="2017-06" db="EMBL/GenBank/DDBJ databases">
        <title>Genome sequencing of cyanobaciteial culture collection at National Institute for Environmental Studies (NIES).</title>
        <authorList>
            <person name="Hirose Y."/>
            <person name="Shimura Y."/>
            <person name="Fujisawa T."/>
            <person name="Nakamura Y."/>
            <person name="Kawachi M."/>
        </authorList>
    </citation>
    <scope>NUCLEOTIDE SEQUENCE [LARGE SCALE GENOMIC DNA]</scope>
    <source>
        <strain evidence="2 3">NIES-267</strain>
    </source>
</reference>
<evidence type="ECO:0000313" key="3">
    <source>
        <dbReference type="Proteomes" id="UP000218418"/>
    </source>
</evidence>
<name>A0A1Z4LTH9_9CYAN</name>
<gene>
    <name evidence="2" type="ORF">NIES267_40480</name>
</gene>
<keyword evidence="1" id="KW-1133">Transmembrane helix</keyword>
<accession>A0A1Z4LTH9</accession>
<sequence>MFKKSDKFPHSLPPSLPHSSWMRLPVSSFLITSTVFVVFILDMASPGYGSFALISDLRPKITTLTTDIRSDLYNLTHSESSLPLNLKKLDESSNCQTLLDAYNKNAKCHFNPKSYSNISH</sequence>
<keyword evidence="1" id="KW-0812">Transmembrane</keyword>
<evidence type="ECO:0000313" key="2">
    <source>
        <dbReference type="EMBL" id="BAY84552.1"/>
    </source>
</evidence>
<keyword evidence="3" id="KW-1185">Reference proteome</keyword>
<dbReference type="EMBL" id="AP018227">
    <property type="protein sequence ID" value="BAY84552.1"/>
    <property type="molecule type" value="Genomic_DNA"/>
</dbReference>
<protein>
    <submittedName>
        <fullName evidence="2">Uncharacterized protein</fullName>
    </submittedName>
</protein>
<keyword evidence="1" id="KW-0472">Membrane</keyword>
<feature type="transmembrane region" description="Helical" evidence="1">
    <location>
        <begin position="20"/>
        <end position="41"/>
    </location>
</feature>
<dbReference type="Proteomes" id="UP000218418">
    <property type="component" value="Chromosome"/>
</dbReference>
<proteinExistence type="predicted"/>
<dbReference type="AlphaFoldDB" id="A0A1Z4LTH9"/>
<evidence type="ECO:0000256" key="1">
    <source>
        <dbReference type="SAM" id="Phobius"/>
    </source>
</evidence>
<organism evidence="2 3">
    <name type="scientific">Calothrix parasitica NIES-267</name>
    <dbReference type="NCBI Taxonomy" id="1973488"/>
    <lineage>
        <taxon>Bacteria</taxon>
        <taxon>Bacillati</taxon>
        <taxon>Cyanobacteriota</taxon>
        <taxon>Cyanophyceae</taxon>
        <taxon>Nostocales</taxon>
        <taxon>Calotrichaceae</taxon>
        <taxon>Calothrix</taxon>
    </lineage>
</organism>